<protein>
    <submittedName>
        <fullName evidence="1">Uncharacterized protein</fullName>
    </submittedName>
</protein>
<name>A0ABN1ITW6_9GAMM</name>
<dbReference type="EMBL" id="BAAAEU010000024">
    <property type="protein sequence ID" value="GAA0721253.1"/>
    <property type="molecule type" value="Genomic_DNA"/>
</dbReference>
<reference evidence="1 2" key="1">
    <citation type="journal article" date="2019" name="Int. J. Syst. Evol. Microbiol.">
        <title>The Global Catalogue of Microorganisms (GCM) 10K type strain sequencing project: providing services to taxonomists for standard genome sequencing and annotation.</title>
        <authorList>
            <consortium name="The Broad Institute Genomics Platform"/>
            <consortium name="The Broad Institute Genome Sequencing Center for Infectious Disease"/>
            <person name="Wu L."/>
            <person name="Ma J."/>
        </authorList>
    </citation>
    <scope>NUCLEOTIDE SEQUENCE [LARGE SCALE GENOMIC DNA]</scope>
    <source>
        <strain evidence="1 2">JCM 15421</strain>
    </source>
</reference>
<accession>A0ABN1ITW6</accession>
<evidence type="ECO:0000313" key="1">
    <source>
        <dbReference type="EMBL" id="GAA0721253.1"/>
    </source>
</evidence>
<dbReference type="Proteomes" id="UP001501523">
    <property type="component" value="Unassembled WGS sequence"/>
</dbReference>
<evidence type="ECO:0000313" key="2">
    <source>
        <dbReference type="Proteomes" id="UP001501523"/>
    </source>
</evidence>
<comment type="caution">
    <text evidence="1">The sequence shown here is derived from an EMBL/GenBank/DDBJ whole genome shotgun (WGS) entry which is preliminary data.</text>
</comment>
<dbReference type="RefSeq" id="WP_343792829.1">
    <property type="nucleotide sequence ID" value="NZ_BAAAEU010000024.1"/>
</dbReference>
<sequence length="164" mass="17229">MDCSNRVVTCTTDINHCIVCPPLPAIPEVLPTYTNIPNAGWNAGANSIAMLDGDLYTQFGLPTECAGIVIGFKAFRAWATVPTLVAFGLYLSNAGGHQYVNVIENGVNMTAPVLCASSDVFTIGRYGGVVGYKRNSTLLYQSSVTSAGPLIVNACLYASGDEVA</sequence>
<organism evidence="1 2">
    <name type="scientific">Dokdonella soli</name>
    <dbReference type="NCBI Taxonomy" id="529810"/>
    <lineage>
        <taxon>Bacteria</taxon>
        <taxon>Pseudomonadati</taxon>
        <taxon>Pseudomonadota</taxon>
        <taxon>Gammaproteobacteria</taxon>
        <taxon>Lysobacterales</taxon>
        <taxon>Rhodanobacteraceae</taxon>
        <taxon>Dokdonella</taxon>
    </lineage>
</organism>
<proteinExistence type="predicted"/>
<keyword evidence="2" id="KW-1185">Reference proteome</keyword>
<gene>
    <name evidence="1" type="ORF">GCM10009105_31400</name>
</gene>